<proteinExistence type="inferred from homology"/>
<organism evidence="10 11">
    <name type="scientific">Orchesella dallaii</name>
    <dbReference type="NCBI Taxonomy" id="48710"/>
    <lineage>
        <taxon>Eukaryota</taxon>
        <taxon>Metazoa</taxon>
        <taxon>Ecdysozoa</taxon>
        <taxon>Arthropoda</taxon>
        <taxon>Hexapoda</taxon>
        <taxon>Collembola</taxon>
        <taxon>Entomobryomorpha</taxon>
        <taxon>Entomobryoidea</taxon>
        <taxon>Orchesellidae</taxon>
        <taxon>Orchesellinae</taxon>
        <taxon>Orchesella</taxon>
    </lineage>
</organism>
<sequence length="163" mass="18743">MFSPAWSLVCFAFFFFMDHPIKLESTAITEWTERNSSQELTSSVASIMSANENPLTSHVLDTAIGRPAVGVPVTLSKYENDQWRNISQQLTNSDGRVGNMISSEEFSSSRYKLTFETMSYYERRGEKRFYPYIEVIFEIESPEEHYHVPILLSAYGFSTYRGS</sequence>
<evidence type="ECO:0000256" key="7">
    <source>
        <dbReference type="ARBA" id="ARBA00022801"/>
    </source>
</evidence>
<dbReference type="InterPro" id="IPR014306">
    <property type="entry name" value="Hydroxyisourate_hydrolase"/>
</dbReference>
<evidence type="ECO:0000256" key="5">
    <source>
        <dbReference type="ARBA" id="ARBA00012609"/>
    </source>
</evidence>
<dbReference type="InterPro" id="IPR023418">
    <property type="entry name" value="Thyroxine_BS"/>
</dbReference>
<evidence type="ECO:0000259" key="9">
    <source>
        <dbReference type="SMART" id="SM00095"/>
    </source>
</evidence>
<reference evidence="10 11" key="1">
    <citation type="submission" date="2024-08" db="EMBL/GenBank/DDBJ databases">
        <authorList>
            <person name="Cucini C."/>
            <person name="Frati F."/>
        </authorList>
    </citation>
    <scope>NUCLEOTIDE SEQUENCE [LARGE SCALE GENOMIC DNA]</scope>
</reference>
<dbReference type="PANTHER" id="PTHR10395:SF7">
    <property type="entry name" value="5-HYDROXYISOURATE HYDROLASE"/>
    <property type="match status" value="1"/>
</dbReference>
<name>A0ABP1RAQ0_9HEXA</name>
<dbReference type="Proteomes" id="UP001642540">
    <property type="component" value="Unassembled WGS sequence"/>
</dbReference>
<keyword evidence="11" id="KW-1185">Reference proteome</keyword>
<evidence type="ECO:0000256" key="8">
    <source>
        <dbReference type="SAM" id="SignalP"/>
    </source>
</evidence>
<evidence type="ECO:0000313" key="11">
    <source>
        <dbReference type="Proteomes" id="UP001642540"/>
    </source>
</evidence>
<dbReference type="PROSITE" id="PS00768">
    <property type="entry name" value="TRANSTHYRETIN_1"/>
    <property type="match status" value="1"/>
</dbReference>
<dbReference type="PRINTS" id="PR00189">
    <property type="entry name" value="TRNSTHYRETIN"/>
</dbReference>
<evidence type="ECO:0000256" key="4">
    <source>
        <dbReference type="ARBA" id="ARBA00011881"/>
    </source>
</evidence>
<comment type="function">
    <text evidence="2">Catalyzes the hydrolysis of 5-hydroxyisourate (HIU) to 2-oxo-4-hydroxy-4-carboxy-5-ureidoimidazoline (OHCU).</text>
</comment>
<dbReference type="NCBIfam" id="TIGR02962">
    <property type="entry name" value="hdxy_isourate"/>
    <property type="match status" value="1"/>
</dbReference>
<dbReference type="PANTHER" id="PTHR10395">
    <property type="entry name" value="URICASE AND TRANSTHYRETIN-RELATED"/>
    <property type="match status" value="1"/>
</dbReference>
<accession>A0ABP1RAQ0</accession>
<dbReference type="Gene3D" id="2.60.40.180">
    <property type="entry name" value="Transthyretin/hydroxyisourate hydrolase domain"/>
    <property type="match status" value="1"/>
</dbReference>
<evidence type="ECO:0000256" key="1">
    <source>
        <dbReference type="ARBA" id="ARBA00001043"/>
    </source>
</evidence>
<dbReference type="InterPro" id="IPR023416">
    <property type="entry name" value="Transthyretin/HIU_hydrolase_d"/>
</dbReference>
<dbReference type="SMART" id="SM00095">
    <property type="entry name" value="TR_THY"/>
    <property type="match status" value="1"/>
</dbReference>
<feature type="chain" id="PRO_5045670630" description="hydroxyisourate hydrolase" evidence="8">
    <location>
        <begin position="24"/>
        <end position="163"/>
    </location>
</feature>
<comment type="subunit">
    <text evidence="4">Homotetramer.</text>
</comment>
<dbReference type="Pfam" id="PF00576">
    <property type="entry name" value="Transthyretin"/>
    <property type="match status" value="1"/>
</dbReference>
<dbReference type="SUPFAM" id="SSF49472">
    <property type="entry name" value="Transthyretin (synonym: prealbumin)"/>
    <property type="match status" value="1"/>
</dbReference>
<keyword evidence="7" id="KW-0378">Hydrolase</keyword>
<keyword evidence="6" id="KW-0659">Purine metabolism</keyword>
<dbReference type="InterPro" id="IPR000895">
    <property type="entry name" value="Transthyretin/HIU_hydrolase"/>
</dbReference>
<dbReference type="InterPro" id="IPR036817">
    <property type="entry name" value="Transthyretin/HIU_hydrolase_sf"/>
</dbReference>
<evidence type="ECO:0000256" key="6">
    <source>
        <dbReference type="ARBA" id="ARBA00022631"/>
    </source>
</evidence>
<comment type="caution">
    <text evidence="10">The sequence shown here is derived from an EMBL/GenBank/DDBJ whole genome shotgun (WGS) entry which is preliminary data.</text>
</comment>
<evidence type="ECO:0000313" key="10">
    <source>
        <dbReference type="EMBL" id="CAL8120737.1"/>
    </source>
</evidence>
<evidence type="ECO:0000256" key="2">
    <source>
        <dbReference type="ARBA" id="ARBA00002704"/>
    </source>
</evidence>
<feature type="signal peptide" evidence="8">
    <location>
        <begin position="1"/>
        <end position="23"/>
    </location>
</feature>
<comment type="catalytic activity">
    <reaction evidence="1">
        <text>5-hydroxyisourate + H2O = 5-hydroxy-2-oxo-4-ureido-2,5-dihydro-1H-imidazole-5-carboxylate + H(+)</text>
        <dbReference type="Rhea" id="RHEA:23736"/>
        <dbReference type="ChEBI" id="CHEBI:15377"/>
        <dbReference type="ChEBI" id="CHEBI:15378"/>
        <dbReference type="ChEBI" id="CHEBI:18072"/>
        <dbReference type="ChEBI" id="CHEBI:58639"/>
        <dbReference type="EC" id="3.5.2.17"/>
    </reaction>
</comment>
<feature type="domain" description="Transthyretin/hydroxyisourate hydrolase" evidence="9">
    <location>
        <begin position="50"/>
        <end position="162"/>
    </location>
</feature>
<gene>
    <name evidence="10" type="ORF">ODALV1_LOCUS19071</name>
</gene>
<dbReference type="EC" id="3.5.2.17" evidence="5"/>
<comment type="similarity">
    <text evidence="3">Belongs to the transthyretin family. 5-hydroxyisourate hydrolase subfamily.</text>
</comment>
<dbReference type="CDD" id="cd05822">
    <property type="entry name" value="TLP_HIUase"/>
    <property type="match status" value="1"/>
</dbReference>
<dbReference type="EMBL" id="CAXLJM020000064">
    <property type="protein sequence ID" value="CAL8120737.1"/>
    <property type="molecule type" value="Genomic_DNA"/>
</dbReference>
<keyword evidence="8" id="KW-0732">Signal</keyword>
<protein>
    <recommendedName>
        <fullName evidence="5">hydroxyisourate hydrolase</fullName>
        <ecNumber evidence="5">3.5.2.17</ecNumber>
    </recommendedName>
</protein>
<evidence type="ECO:0000256" key="3">
    <source>
        <dbReference type="ARBA" id="ARBA00009850"/>
    </source>
</evidence>